<dbReference type="Proteomes" id="UP000002534">
    <property type="component" value="Chromosome"/>
</dbReference>
<organism evidence="1 2">
    <name type="scientific">Syntrophotalea carbinolica (strain DSM 2380 / NBRC 103641 / GraBd1)</name>
    <name type="common">Pelobacter carbinolicus</name>
    <dbReference type="NCBI Taxonomy" id="338963"/>
    <lineage>
        <taxon>Bacteria</taxon>
        <taxon>Pseudomonadati</taxon>
        <taxon>Thermodesulfobacteriota</taxon>
        <taxon>Desulfuromonadia</taxon>
        <taxon>Desulfuromonadales</taxon>
        <taxon>Syntrophotaleaceae</taxon>
        <taxon>Syntrophotalea</taxon>
    </lineage>
</organism>
<name>Q0C6Z4_SYNC1</name>
<sequence length="59" mass="6602">MVYAFGLGVIGISNLNASSVYGLSFKNRTACFLFPLRLRFPAKSRSLRRKPKSIKTKHG</sequence>
<dbReference type="AlphaFoldDB" id="Q0C6Z4"/>
<evidence type="ECO:0000313" key="2">
    <source>
        <dbReference type="Proteomes" id="UP000002534"/>
    </source>
</evidence>
<dbReference type="STRING" id="338963.Pcar_3173"/>
<dbReference type="HOGENOM" id="CLU_2956491_0_0_7"/>
<accession>Q0C6Z4</accession>
<reference evidence="1 2" key="2">
    <citation type="journal article" date="2012" name="BMC Genomics">
        <title>The genome of Pelobacter carbinolicus reveals surprising metabolic capabilities and physiological features.</title>
        <authorList>
            <person name="Aklujkar M."/>
            <person name="Haveman S.A."/>
            <person name="Didonato R.Jr."/>
            <person name="Chertkov O."/>
            <person name="Han C.S."/>
            <person name="Land M.L."/>
            <person name="Brown P."/>
            <person name="Lovley D.R."/>
        </authorList>
    </citation>
    <scope>NUCLEOTIDE SEQUENCE [LARGE SCALE GENOMIC DNA]</scope>
    <source>
        <strain evidence="2">DSM 2380 / NBRC 103641 / GraBd1</strain>
    </source>
</reference>
<dbReference type="EMBL" id="CP000142">
    <property type="protein sequence ID" value="ABI81793.1"/>
    <property type="molecule type" value="Genomic_DNA"/>
</dbReference>
<reference evidence="2" key="1">
    <citation type="submission" date="2005-10" db="EMBL/GenBank/DDBJ databases">
        <title>Complete sequence of Pelobacter carbinolicus DSM 2380.</title>
        <authorList>
            <person name="Copeland A."/>
            <person name="Lucas S."/>
            <person name="Lapidus A."/>
            <person name="Barry K."/>
            <person name="Detter J.C."/>
            <person name="Glavina T."/>
            <person name="Hammon N."/>
            <person name="Israni S."/>
            <person name="Pitluck S."/>
            <person name="Chertkov O."/>
            <person name="Schmutz J."/>
            <person name="Larimer F."/>
            <person name="Land M."/>
            <person name="Kyrpides N."/>
            <person name="Ivanova N."/>
            <person name="Richardson P."/>
        </authorList>
    </citation>
    <scope>NUCLEOTIDE SEQUENCE [LARGE SCALE GENOMIC DNA]</scope>
    <source>
        <strain evidence="2">DSM 2380 / NBRC 103641 / GraBd1</strain>
    </source>
</reference>
<dbReference type="KEGG" id="pca:Pcar_3173"/>
<keyword evidence="2" id="KW-1185">Reference proteome</keyword>
<proteinExistence type="predicted"/>
<evidence type="ECO:0000313" key="1">
    <source>
        <dbReference type="EMBL" id="ABI81793.1"/>
    </source>
</evidence>
<gene>
    <name evidence="1" type="ordered locus">Pcar_3173</name>
</gene>
<protein>
    <submittedName>
        <fullName evidence="1">Uncharacterized protein</fullName>
    </submittedName>
</protein>